<accession>A0A098EG63</accession>
<gene>
    <name evidence="1" type="ORF">BN1080_00196</name>
</gene>
<dbReference type="Proteomes" id="UP000043699">
    <property type="component" value="Unassembled WGS sequence"/>
</dbReference>
<proteinExistence type="predicted"/>
<dbReference type="AlphaFoldDB" id="A0A098EG63"/>
<reference evidence="1 2" key="1">
    <citation type="submission" date="2014-09" db="EMBL/GenBank/DDBJ databases">
        <authorList>
            <person name="Urmite Genomes Urmite Genomes"/>
        </authorList>
    </citation>
    <scope>NUCLEOTIDE SEQUENCE [LARGE SCALE GENOMIC DNA]</scope>
    <source>
        <strain evidence="1 2">ES2</strain>
    </source>
</reference>
<evidence type="ECO:0000313" key="1">
    <source>
        <dbReference type="EMBL" id="CEG21289.1"/>
    </source>
</evidence>
<organism evidence="1 2">
    <name type="scientific">Planococcus massiliensis</name>
    <dbReference type="NCBI Taxonomy" id="1499687"/>
    <lineage>
        <taxon>Bacteria</taxon>
        <taxon>Bacillati</taxon>
        <taxon>Bacillota</taxon>
        <taxon>Bacilli</taxon>
        <taxon>Bacillales</taxon>
        <taxon>Caryophanaceae</taxon>
        <taxon>Planococcus</taxon>
    </lineage>
</organism>
<keyword evidence="2" id="KW-1185">Reference proteome</keyword>
<dbReference type="STRING" id="1499687.BN1080_00196"/>
<evidence type="ECO:0000313" key="2">
    <source>
        <dbReference type="Proteomes" id="UP000043699"/>
    </source>
</evidence>
<sequence>MSSCIIGNVVDINPITDCDQVEDKKSVNEMFVFFVCESVLLRKVN</sequence>
<name>A0A098EG63_9BACL</name>
<dbReference type="EMBL" id="CCXS01000001">
    <property type="protein sequence ID" value="CEG21289.1"/>
    <property type="molecule type" value="Genomic_DNA"/>
</dbReference>
<protein>
    <submittedName>
        <fullName evidence="1">Uncharacterized protein</fullName>
    </submittedName>
</protein>